<keyword evidence="1" id="KW-0227">DNA damage</keyword>
<dbReference type="InterPro" id="IPR027421">
    <property type="entry name" value="DNA_pol_lamdba_lyase_dom_sf"/>
</dbReference>
<organism evidence="6 7">
    <name type="scientific">Planoprotostelium fungivorum</name>
    <dbReference type="NCBI Taxonomy" id="1890364"/>
    <lineage>
        <taxon>Eukaryota</taxon>
        <taxon>Amoebozoa</taxon>
        <taxon>Evosea</taxon>
        <taxon>Variosea</taxon>
        <taxon>Cavosteliida</taxon>
        <taxon>Cavosteliaceae</taxon>
        <taxon>Planoprotostelium</taxon>
    </lineage>
</organism>
<gene>
    <name evidence="6" type="ORF">PROFUN_12891</name>
</gene>
<reference evidence="6 7" key="1">
    <citation type="journal article" date="2018" name="Genome Biol. Evol.">
        <title>Multiple Roots of Fruiting Body Formation in Amoebozoa.</title>
        <authorList>
            <person name="Hillmann F."/>
            <person name="Forbes G."/>
            <person name="Novohradska S."/>
            <person name="Ferling I."/>
            <person name="Riege K."/>
            <person name="Groth M."/>
            <person name="Westermann M."/>
            <person name="Marz M."/>
            <person name="Spaller T."/>
            <person name="Winckler T."/>
            <person name="Schaap P."/>
            <person name="Glockner G."/>
        </authorList>
    </citation>
    <scope>NUCLEOTIDE SEQUENCE [LARGE SCALE GENOMIC DNA]</scope>
    <source>
        <strain evidence="6 7">Jena</strain>
    </source>
</reference>
<comment type="subunit">
    <text evidence="1">Interacts with EME1.</text>
</comment>
<evidence type="ECO:0000259" key="5">
    <source>
        <dbReference type="Pfam" id="PF21136"/>
    </source>
</evidence>
<dbReference type="EMBL" id="MDYQ01000352">
    <property type="protein sequence ID" value="PRP76086.1"/>
    <property type="molecule type" value="Genomic_DNA"/>
</dbReference>
<dbReference type="EC" id="3.1.22.-" evidence="1"/>
<comment type="caution">
    <text evidence="6">The sequence shown here is derived from an EMBL/GenBank/DDBJ whole genome shotgun (WGS) entry which is preliminary data.</text>
</comment>
<keyword evidence="1" id="KW-0540">Nuclease</keyword>
<dbReference type="GO" id="GO:0005634">
    <property type="term" value="C:nucleus"/>
    <property type="evidence" value="ECO:0007669"/>
    <property type="project" value="UniProtKB-SubCell"/>
</dbReference>
<dbReference type="PANTHER" id="PTHR13451:SF0">
    <property type="entry name" value="CROSSOVER JUNCTION ENDONUCLEASE MUS81"/>
    <property type="match status" value="1"/>
</dbReference>
<dbReference type="GO" id="GO:0046872">
    <property type="term" value="F:metal ion binding"/>
    <property type="evidence" value="ECO:0007669"/>
    <property type="project" value="UniProtKB-UniRule"/>
</dbReference>
<dbReference type="PANTHER" id="PTHR13451">
    <property type="entry name" value="CLASS II CROSSOVER JUNCTION ENDONUCLEASE MUS81"/>
    <property type="match status" value="1"/>
</dbReference>
<dbReference type="GO" id="GO:0006308">
    <property type="term" value="P:DNA catabolic process"/>
    <property type="evidence" value="ECO:0007669"/>
    <property type="project" value="UniProtKB-UniRule"/>
</dbReference>
<accession>A0A2P6MWQ5</accession>
<comment type="function">
    <text evidence="1">Interacts with EME1 to form a DNA structure-specific endonuclease with substrate preference for branched DNA structures with a 5'-end at the branch nick. Typical substrates include 3'-flap structures, D-loops, replication forks and nicked Holliday junctions. May be required in mitosis for the processing of stalled or collapsed replication fork intermediates. May be required in meiosis for the repair of meiosis-specific double strand breaks subsequent to single-end invasion (SEI).</text>
</comment>
<evidence type="ECO:0000256" key="1">
    <source>
        <dbReference type="RuleBase" id="RU369042"/>
    </source>
</evidence>
<dbReference type="Gene3D" id="1.10.150.50">
    <property type="entry name" value="Transcription Factor, Ets-1"/>
    <property type="match status" value="1"/>
</dbReference>
<dbReference type="InterPro" id="IPR033309">
    <property type="entry name" value="Mus81"/>
</dbReference>
<keyword evidence="1" id="KW-0378">Hydrolase</keyword>
<dbReference type="GO" id="GO:0000727">
    <property type="term" value="P:double-strand break repair via break-induced replication"/>
    <property type="evidence" value="ECO:0007669"/>
    <property type="project" value="UniProtKB-UniRule"/>
</dbReference>
<keyword evidence="1" id="KW-0233">DNA recombination</keyword>
<keyword evidence="1" id="KW-0539">Nucleus</keyword>
<sequence length="311" mass="34918">MPHWVITLSQAIQSIRNHPDVITSGKEAPKLNGIGPKIAASIDQLLEEMGSSQNQDTLITTNAPAIQSSQSNSYQYPSDVKEWLDDLRLSRYLPLFNDSGYDNLLVCSHLEEKQFEKYIDPSCIIKLIALEQLKREGEKLKDRPSSQPAHHAASTQPITLLPSTSNHYVSSTAPPVLQNNYRLTSTVVELNRSQTNETRSHNISMTNVTHLSREEERLKKKSGRKKWAGYCPARSGAWAILICMFEDTLLEEHTGFMSKKQIVETSQPFSDTPMGTQNYLTSSINTLIKKEFVVKEGSPPRFSLTETGLDL</sequence>
<dbReference type="Pfam" id="PF14716">
    <property type="entry name" value="HHH_8"/>
    <property type="match status" value="1"/>
</dbReference>
<dbReference type="GO" id="GO:0048257">
    <property type="term" value="F:3'-flap endonuclease activity"/>
    <property type="evidence" value="ECO:0007669"/>
    <property type="project" value="TreeGrafter"/>
</dbReference>
<feature type="domain" description="SAM" evidence="3">
    <location>
        <begin position="77"/>
        <end position="117"/>
    </location>
</feature>
<evidence type="ECO:0000259" key="4">
    <source>
        <dbReference type="Pfam" id="PF14716"/>
    </source>
</evidence>
<proteinExistence type="inferred from homology"/>
<comment type="similarity">
    <text evidence="1">Belongs to the XPF family.</text>
</comment>
<evidence type="ECO:0000256" key="2">
    <source>
        <dbReference type="SAM" id="MobiDB-lite"/>
    </source>
</evidence>
<keyword evidence="7" id="KW-1185">Reference proteome</keyword>
<evidence type="ECO:0000313" key="6">
    <source>
        <dbReference type="EMBL" id="PRP76086.1"/>
    </source>
</evidence>
<dbReference type="InterPro" id="IPR001660">
    <property type="entry name" value="SAM"/>
</dbReference>
<dbReference type="GO" id="GO:0048476">
    <property type="term" value="C:Holliday junction resolvase complex"/>
    <property type="evidence" value="ECO:0007669"/>
    <property type="project" value="UniProtKB-UniRule"/>
</dbReference>
<dbReference type="InterPro" id="IPR010996">
    <property type="entry name" value="HHH_MUS81"/>
</dbReference>
<protein>
    <recommendedName>
        <fullName evidence="1">Crossover junction endonuclease MUS81</fullName>
        <ecNumber evidence="1">3.1.22.-</ecNumber>
    </recommendedName>
</protein>
<dbReference type="STRING" id="1890364.A0A2P6MWQ5"/>
<feature type="domain" description="Crossover junction endonuclease MUS81-like HHH" evidence="4">
    <location>
        <begin position="7"/>
        <end position="48"/>
    </location>
</feature>
<dbReference type="Pfam" id="PF21136">
    <property type="entry name" value="WHD_MUS81"/>
    <property type="match status" value="1"/>
</dbReference>
<feature type="compositionally biased region" description="Polar residues" evidence="2">
    <location>
        <begin position="145"/>
        <end position="157"/>
    </location>
</feature>
<dbReference type="Pfam" id="PF00536">
    <property type="entry name" value="SAM_1"/>
    <property type="match status" value="1"/>
</dbReference>
<dbReference type="GO" id="GO:0000712">
    <property type="term" value="P:resolution of meiotic recombination intermediates"/>
    <property type="evidence" value="ECO:0007669"/>
    <property type="project" value="TreeGrafter"/>
</dbReference>
<dbReference type="GO" id="GO:0031573">
    <property type="term" value="P:mitotic intra-S DNA damage checkpoint signaling"/>
    <property type="evidence" value="ECO:0007669"/>
    <property type="project" value="TreeGrafter"/>
</dbReference>
<dbReference type="AlphaFoldDB" id="A0A2P6MWQ5"/>
<dbReference type="OrthoDB" id="5963188at2759"/>
<dbReference type="Proteomes" id="UP000241769">
    <property type="component" value="Unassembled WGS sequence"/>
</dbReference>
<evidence type="ECO:0000313" key="7">
    <source>
        <dbReference type="Proteomes" id="UP000241769"/>
    </source>
</evidence>
<dbReference type="InterPro" id="IPR036388">
    <property type="entry name" value="WH-like_DNA-bd_sf"/>
</dbReference>
<comment type="subcellular location">
    <subcellularLocation>
        <location evidence="1">Nucleus</location>
    </subcellularLocation>
</comment>
<dbReference type="InParanoid" id="A0A2P6MWQ5"/>
<dbReference type="SUPFAM" id="SSF47802">
    <property type="entry name" value="DNA polymerase beta, N-terminal domain-like"/>
    <property type="match status" value="1"/>
</dbReference>
<dbReference type="CDD" id="cd21036">
    <property type="entry name" value="WH_MUS81"/>
    <property type="match status" value="1"/>
</dbReference>
<keyword evidence="1" id="KW-0479">Metal-binding</keyword>
<dbReference type="GO" id="GO:0008821">
    <property type="term" value="F:crossover junction DNA endonuclease activity"/>
    <property type="evidence" value="ECO:0007669"/>
    <property type="project" value="UniProtKB-UniRule"/>
</dbReference>
<comment type="cofactor">
    <cofactor evidence="1">
        <name>Mg(2+)</name>
        <dbReference type="ChEBI" id="CHEBI:18420"/>
    </cofactor>
</comment>
<evidence type="ECO:0000259" key="3">
    <source>
        <dbReference type="Pfam" id="PF00536"/>
    </source>
</evidence>
<keyword evidence="1 6" id="KW-0255">Endonuclease</keyword>
<feature type="domain" description="MUS81 winged helix" evidence="5">
    <location>
        <begin position="234"/>
        <end position="311"/>
    </location>
</feature>
<dbReference type="SUPFAM" id="SSF47769">
    <property type="entry name" value="SAM/Pointed domain"/>
    <property type="match status" value="1"/>
</dbReference>
<dbReference type="GO" id="GO:0003677">
    <property type="term" value="F:DNA binding"/>
    <property type="evidence" value="ECO:0007669"/>
    <property type="project" value="UniProtKB-UniRule"/>
</dbReference>
<feature type="region of interest" description="Disordered" evidence="2">
    <location>
        <begin position="138"/>
        <end position="157"/>
    </location>
</feature>
<keyword evidence="1" id="KW-0460">Magnesium</keyword>
<keyword evidence="1" id="KW-0234">DNA repair</keyword>
<name>A0A2P6MWQ5_9EUKA</name>
<dbReference type="Gene3D" id="1.10.10.10">
    <property type="entry name" value="Winged helix-like DNA-binding domain superfamily/Winged helix DNA-binding domain"/>
    <property type="match status" value="1"/>
</dbReference>
<dbReference type="Gene3D" id="1.10.150.110">
    <property type="entry name" value="DNA polymerase beta, N-terminal domain-like"/>
    <property type="match status" value="1"/>
</dbReference>
<dbReference type="InterPro" id="IPR013761">
    <property type="entry name" value="SAM/pointed_sf"/>
</dbReference>
<dbReference type="InterPro" id="IPR047417">
    <property type="entry name" value="WHD_MUS81"/>
</dbReference>